<proteinExistence type="predicted"/>
<name>A0ABP9QV50_9RHOO</name>
<evidence type="ECO:0000313" key="2">
    <source>
        <dbReference type="Proteomes" id="UP001500547"/>
    </source>
</evidence>
<keyword evidence="2" id="KW-1185">Reference proteome</keyword>
<dbReference type="EMBL" id="BAABLD010000010">
    <property type="protein sequence ID" value="GAA5168108.1"/>
    <property type="molecule type" value="Genomic_DNA"/>
</dbReference>
<gene>
    <name evidence="1" type="ORF">GCM10025770_27620</name>
</gene>
<dbReference type="RefSeq" id="WP_345533677.1">
    <property type="nucleotide sequence ID" value="NZ_BAABLD010000010.1"/>
</dbReference>
<evidence type="ECO:0000313" key="1">
    <source>
        <dbReference type="EMBL" id="GAA5168108.1"/>
    </source>
</evidence>
<dbReference type="Pfam" id="PF18918">
    <property type="entry name" value="DUF5669"/>
    <property type="match status" value="1"/>
</dbReference>
<sequence length="91" mass="9801">MRFTPDMIEELNTLLRFDLTTSLQGIKIHANADQSIIAATRRLHAEGLITQADGGYLTPLGRAAAEQAQALLSILTSRPNGATTPVHYEAA</sequence>
<dbReference type="InterPro" id="IPR013468">
    <property type="entry name" value="CHP02647"/>
</dbReference>
<comment type="caution">
    <text evidence="1">The sequence shown here is derived from an EMBL/GenBank/DDBJ whole genome shotgun (WGS) entry which is preliminary data.</text>
</comment>
<dbReference type="Proteomes" id="UP001500547">
    <property type="component" value="Unassembled WGS sequence"/>
</dbReference>
<reference evidence="2" key="1">
    <citation type="journal article" date="2019" name="Int. J. Syst. Evol. Microbiol.">
        <title>The Global Catalogue of Microorganisms (GCM) 10K type strain sequencing project: providing services to taxonomists for standard genome sequencing and annotation.</title>
        <authorList>
            <consortium name="The Broad Institute Genomics Platform"/>
            <consortium name="The Broad Institute Genome Sequencing Center for Infectious Disease"/>
            <person name="Wu L."/>
            <person name="Ma J."/>
        </authorList>
    </citation>
    <scope>NUCLEOTIDE SEQUENCE [LARGE SCALE GENOMIC DNA]</scope>
    <source>
        <strain evidence="2">JCM 18715</strain>
    </source>
</reference>
<organism evidence="1 2">
    <name type="scientific">Viridibacterium curvum</name>
    <dbReference type="NCBI Taxonomy" id="1101404"/>
    <lineage>
        <taxon>Bacteria</taxon>
        <taxon>Pseudomonadati</taxon>
        <taxon>Pseudomonadota</taxon>
        <taxon>Betaproteobacteria</taxon>
        <taxon>Rhodocyclales</taxon>
        <taxon>Rhodocyclaceae</taxon>
        <taxon>Viridibacterium</taxon>
    </lineage>
</organism>
<accession>A0ABP9QV50</accession>
<dbReference type="NCBIfam" id="TIGR02647">
    <property type="entry name" value="DNA"/>
    <property type="match status" value="1"/>
</dbReference>
<protein>
    <submittedName>
        <fullName evidence="1">TIGR02647 family protein</fullName>
    </submittedName>
</protein>